<dbReference type="AlphaFoldDB" id="A0A6A5Q5N2"/>
<keyword evidence="2" id="KW-0472">Membrane</keyword>
<reference evidence="3" key="1">
    <citation type="journal article" date="2020" name="Stud. Mycol.">
        <title>101 Dothideomycetes genomes: a test case for predicting lifestyles and emergence of pathogens.</title>
        <authorList>
            <person name="Haridas S."/>
            <person name="Albert R."/>
            <person name="Binder M."/>
            <person name="Bloem J."/>
            <person name="Labutti K."/>
            <person name="Salamov A."/>
            <person name="Andreopoulos B."/>
            <person name="Baker S."/>
            <person name="Barry K."/>
            <person name="Bills G."/>
            <person name="Bluhm B."/>
            <person name="Cannon C."/>
            <person name="Castanera R."/>
            <person name="Culley D."/>
            <person name="Daum C."/>
            <person name="Ezra D."/>
            <person name="Gonzalez J."/>
            <person name="Henrissat B."/>
            <person name="Kuo A."/>
            <person name="Liang C."/>
            <person name="Lipzen A."/>
            <person name="Lutzoni F."/>
            <person name="Magnuson J."/>
            <person name="Mondo S."/>
            <person name="Nolan M."/>
            <person name="Ohm R."/>
            <person name="Pangilinan J."/>
            <person name="Park H.-J."/>
            <person name="Ramirez L."/>
            <person name="Alfaro M."/>
            <person name="Sun H."/>
            <person name="Tritt A."/>
            <person name="Yoshinaga Y."/>
            <person name="Zwiers L.-H."/>
            <person name="Turgeon B."/>
            <person name="Goodwin S."/>
            <person name="Spatafora J."/>
            <person name="Crous P."/>
            <person name="Grigoriev I."/>
        </authorList>
    </citation>
    <scope>NUCLEOTIDE SEQUENCE</scope>
    <source>
        <strain evidence="3">HMLAC05119</strain>
    </source>
</reference>
<gene>
    <name evidence="3" type="ORF">BDU57DRAFT_113953</name>
</gene>
<dbReference type="Proteomes" id="UP000800096">
    <property type="component" value="Unassembled WGS sequence"/>
</dbReference>
<keyword evidence="2" id="KW-1133">Transmembrane helix</keyword>
<feature type="compositionally biased region" description="Low complexity" evidence="1">
    <location>
        <begin position="181"/>
        <end position="202"/>
    </location>
</feature>
<feature type="transmembrane region" description="Helical" evidence="2">
    <location>
        <begin position="21"/>
        <end position="41"/>
    </location>
</feature>
<organism evidence="3 4">
    <name type="scientific">Ampelomyces quisqualis</name>
    <name type="common">Powdery mildew agent</name>
    <dbReference type="NCBI Taxonomy" id="50730"/>
    <lineage>
        <taxon>Eukaryota</taxon>
        <taxon>Fungi</taxon>
        <taxon>Dikarya</taxon>
        <taxon>Ascomycota</taxon>
        <taxon>Pezizomycotina</taxon>
        <taxon>Dothideomycetes</taxon>
        <taxon>Pleosporomycetidae</taxon>
        <taxon>Pleosporales</taxon>
        <taxon>Pleosporineae</taxon>
        <taxon>Phaeosphaeriaceae</taxon>
        <taxon>Ampelomyces</taxon>
    </lineage>
</organism>
<feature type="region of interest" description="Disordered" evidence="1">
    <location>
        <begin position="121"/>
        <end position="218"/>
    </location>
</feature>
<evidence type="ECO:0000313" key="3">
    <source>
        <dbReference type="EMBL" id="KAF1910995.1"/>
    </source>
</evidence>
<evidence type="ECO:0000256" key="1">
    <source>
        <dbReference type="SAM" id="MobiDB-lite"/>
    </source>
</evidence>
<proteinExistence type="predicted"/>
<dbReference type="EMBL" id="ML979147">
    <property type="protein sequence ID" value="KAF1910995.1"/>
    <property type="molecule type" value="Genomic_DNA"/>
</dbReference>
<keyword evidence="4" id="KW-1185">Reference proteome</keyword>
<evidence type="ECO:0000313" key="4">
    <source>
        <dbReference type="Proteomes" id="UP000800096"/>
    </source>
</evidence>
<dbReference type="OrthoDB" id="3694298at2759"/>
<accession>A0A6A5Q5N2</accession>
<sequence length="218" mass="24146">MCMCQPVLFRLLHVFNRRSDVLASILLLGVGSLVCESVIAGRTNRAMSRGRRPHHTILCTVGPEWVRRCVGSNLDENSATIHNINKNLSDTNDAVTCNPRLAGKDATSEEGSNALLDNLYLNGSEAGNNSDMFDDSDDDEKKDDGNMATSVTMSPIPSSRANKTSDAKTAIVRPRRPPISPTRTWSTTSSGRRTSPSRTRQTQSRRPRPRRPQSQRRR</sequence>
<feature type="compositionally biased region" description="Basic residues" evidence="1">
    <location>
        <begin position="203"/>
        <end position="218"/>
    </location>
</feature>
<protein>
    <submittedName>
        <fullName evidence="3">Uncharacterized protein</fullName>
    </submittedName>
</protein>
<keyword evidence="2" id="KW-0812">Transmembrane</keyword>
<evidence type="ECO:0000256" key="2">
    <source>
        <dbReference type="SAM" id="Phobius"/>
    </source>
</evidence>
<feature type="compositionally biased region" description="Polar residues" evidence="1">
    <location>
        <begin position="147"/>
        <end position="164"/>
    </location>
</feature>
<name>A0A6A5Q5N2_AMPQU</name>
<feature type="compositionally biased region" description="Acidic residues" evidence="1">
    <location>
        <begin position="132"/>
        <end position="141"/>
    </location>
</feature>